<gene>
    <name evidence="1" type="ORF">M407DRAFT_23697</name>
</gene>
<dbReference type="SUPFAM" id="SSF52047">
    <property type="entry name" value="RNI-like"/>
    <property type="match status" value="1"/>
</dbReference>
<protein>
    <recommendedName>
        <fullName evidence="3">F-box domain-containing protein</fullName>
    </recommendedName>
</protein>
<dbReference type="Proteomes" id="UP000054248">
    <property type="component" value="Unassembled WGS sequence"/>
</dbReference>
<keyword evidence="2" id="KW-1185">Reference proteome</keyword>
<name>A0A0C3QA19_9AGAM</name>
<dbReference type="InterPro" id="IPR032675">
    <property type="entry name" value="LRR_dom_sf"/>
</dbReference>
<evidence type="ECO:0000313" key="2">
    <source>
        <dbReference type="Proteomes" id="UP000054248"/>
    </source>
</evidence>
<proteinExistence type="predicted"/>
<dbReference type="PANTHER" id="PTHR38926:SF5">
    <property type="entry name" value="F-BOX AND LEUCINE-RICH REPEAT PROTEIN 6"/>
    <property type="match status" value="1"/>
</dbReference>
<evidence type="ECO:0000313" key="1">
    <source>
        <dbReference type="EMBL" id="KIO27005.1"/>
    </source>
</evidence>
<accession>A0A0C3QA19</accession>
<dbReference type="PANTHER" id="PTHR38926">
    <property type="entry name" value="F-BOX DOMAIN CONTAINING PROTEIN, EXPRESSED"/>
    <property type="match status" value="1"/>
</dbReference>
<organism evidence="1 2">
    <name type="scientific">Tulasnella calospora MUT 4182</name>
    <dbReference type="NCBI Taxonomy" id="1051891"/>
    <lineage>
        <taxon>Eukaryota</taxon>
        <taxon>Fungi</taxon>
        <taxon>Dikarya</taxon>
        <taxon>Basidiomycota</taxon>
        <taxon>Agaricomycotina</taxon>
        <taxon>Agaricomycetes</taxon>
        <taxon>Cantharellales</taxon>
        <taxon>Tulasnellaceae</taxon>
        <taxon>Tulasnella</taxon>
    </lineage>
</organism>
<dbReference type="HOGENOM" id="CLU_520915_0_0_1"/>
<evidence type="ECO:0008006" key="3">
    <source>
        <dbReference type="Google" id="ProtNLM"/>
    </source>
</evidence>
<reference evidence="1 2" key="1">
    <citation type="submission" date="2014-04" db="EMBL/GenBank/DDBJ databases">
        <authorList>
            <consortium name="DOE Joint Genome Institute"/>
            <person name="Kuo A."/>
            <person name="Girlanda M."/>
            <person name="Perotto S."/>
            <person name="Kohler A."/>
            <person name="Nagy L.G."/>
            <person name="Floudas D."/>
            <person name="Copeland A."/>
            <person name="Barry K.W."/>
            <person name="Cichocki N."/>
            <person name="Veneault-Fourrey C."/>
            <person name="LaButti K."/>
            <person name="Lindquist E.A."/>
            <person name="Lipzen A."/>
            <person name="Lundell T."/>
            <person name="Morin E."/>
            <person name="Murat C."/>
            <person name="Sun H."/>
            <person name="Tunlid A."/>
            <person name="Henrissat B."/>
            <person name="Grigoriev I.V."/>
            <person name="Hibbett D.S."/>
            <person name="Martin F."/>
            <person name="Nordberg H.P."/>
            <person name="Cantor M.N."/>
            <person name="Hua S.X."/>
        </authorList>
    </citation>
    <scope>NUCLEOTIDE SEQUENCE [LARGE SCALE GENOMIC DNA]</scope>
    <source>
        <strain evidence="1 2">MUT 4182</strain>
    </source>
</reference>
<dbReference type="Gene3D" id="3.80.10.10">
    <property type="entry name" value="Ribonuclease Inhibitor"/>
    <property type="match status" value="1"/>
</dbReference>
<dbReference type="AlphaFoldDB" id="A0A0C3QA19"/>
<sequence>MSTEKATHNPPESSVVESAFSMILASIQEQNRHSATPNDQCESDSLQSEIERFNRLEEDNIFAVQYVQLAVESVQLVAESAKLAAKSAQLAARRARASLLRQRNATVPLHQLPSEILVLILLETLDVETGCDQMTLRNLAQVAHRWWKIIKSEPRFWNCIVWPGDDIALAIRKAGTLPLQLTRQSWSSRSRNPEQDTGSLIRAHADRWFKISIRHSWGAPRLFADALEQSAFSRLEVLHMEGIVEVAHVEIGQIERLREALLSFIPCWGHGPKPINPAPLLTNLYLKLSSLGSYPSACLASFLRHCPNLQQLKIQDLWEDSDRDNTHSQSSSIISLPALRSLRIENLSKGEHSTEIPILGLISCPNLATLQIHYSLERDREGVDAAAVFRALWASSQLKPDALPMRSVVRKMGDSAYFSVHVENDQVRICAENRGSPKAPPVDFILPAYGLNMDDFSRDILPHLTSFDIPIELTTHRLDQGGGHWSDILDRFRNVTVLLFGGTAEPVQELIEALSQPSSSLPGGGPRAPRLEALRLQDAYYTTSWLVDQFAPHIAAMFEKRRGLFKSAGMVWPSKFRVIGRDFYTFNEDEGVWTAMPI</sequence>
<dbReference type="EMBL" id="KN823015">
    <property type="protein sequence ID" value="KIO27005.1"/>
    <property type="molecule type" value="Genomic_DNA"/>
</dbReference>
<reference evidence="2" key="2">
    <citation type="submission" date="2015-01" db="EMBL/GenBank/DDBJ databases">
        <title>Evolutionary Origins and Diversification of the Mycorrhizal Mutualists.</title>
        <authorList>
            <consortium name="DOE Joint Genome Institute"/>
            <consortium name="Mycorrhizal Genomics Consortium"/>
            <person name="Kohler A."/>
            <person name="Kuo A."/>
            <person name="Nagy L.G."/>
            <person name="Floudas D."/>
            <person name="Copeland A."/>
            <person name="Barry K.W."/>
            <person name="Cichocki N."/>
            <person name="Veneault-Fourrey C."/>
            <person name="LaButti K."/>
            <person name="Lindquist E.A."/>
            <person name="Lipzen A."/>
            <person name="Lundell T."/>
            <person name="Morin E."/>
            <person name="Murat C."/>
            <person name="Riley R."/>
            <person name="Ohm R."/>
            <person name="Sun H."/>
            <person name="Tunlid A."/>
            <person name="Henrissat B."/>
            <person name="Grigoriev I.V."/>
            <person name="Hibbett D.S."/>
            <person name="Martin F."/>
        </authorList>
    </citation>
    <scope>NUCLEOTIDE SEQUENCE [LARGE SCALE GENOMIC DNA]</scope>
    <source>
        <strain evidence="2">MUT 4182</strain>
    </source>
</reference>
<dbReference type="OrthoDB" id="3234568at2759"/>